<sequence>MRRVAIVGAAMTKFGEEWERGFRDMIAEAGVKAIDDANMSGKEIDAIYGGTMAAGRLIGQEHITALIADYMGLNPIPATRVEAACASGGVALRTGYLAVASGLHSNVVVGGVEKMTDVPVGEAAVALGGAGDQEWELFMGATFPALYAFMARRHMHEFGTTEEQMAMVAVKNHANASKNPYAHFQNQITLRDVMKSKKVADPLKLYDCSPITDGAAAIILAPLDKAREYTDVPVEIVASSQASDTLALHHRKSLTTLNATVVAARNAYGMAKVKPNDIDVCEVHDCFTIAEIIAYEDLGFFKKGKGGKAIEDGETALDGRIPINTSGGLKGCGHPVGATGVKQAVEITWQLRGEAKERQVKGAEIGMTHNVGGSGATCVIHIMKRAD</sequence>
<dbReference type="PANTHER" id="PTHR42870:SF6">
    <property type="entry name" value="ACETYL-COA C-ACYLTRANSFERASE"/>
    <property type="match status" value="1"/>
</dbReference>
<feature type="domain" description="Thiolase N-terminal" evidence="2">
    <location>
        <begin position="4"/>
        <end position="221"/>
    </location>
</feature>
<dbReference type="SUPFAM" id="SSF53901">
    <property type="entry name" value="Thiolase-like"/>
    <property type="match status" value="2"/>
</dbReference>
<accession>A0A7D5XH01</accession>
<evidence type="ECO:0000259" key="3">
    <source>
        <dbReference type="Pfam" id="PF22691"/>
    </source>
</evidence>
<reference evidence="5" key="1">
    <citation type="submission" date="2020-07" db="EMBL/GenBank/DDBJ databases">
        <title>Metabolic diversity and evolutionary history of the archaeal phylum ###Micrarchaeota### uncovered from a freshwater lake metagenome.</title>
        <authorList>
            <person name="Kadnikov V.V."/>
            <person name="Savvichev A.S."/>
            <person name="Mardanov A.V."/>
            <person name="Beletsky A.V."/>
            <person name="Chupakov A.V."/>
            <person name="Kokryatskaya N.M."/>
            <person name="Pimenov N.V."/>
            <person name="Ravin N.V."/>
        </authorList>
    </citation>
    <scope>NUCLEOTIDE SEQUENCE [LARGE SCALE GENOMIC DNA]</scope>
</reference>
<gene>
    <name evidence="4" type="ORF">Sv326_0137</name>
</gene>
<dbReference type="InterPro" id="IPR020616">
    <property type="entry name" value="Thiolase_N"/>
</dbReference>
<dbReference type="CDD" id="cd00829">
    <property type="entry name" value="SCP-x_thiolase"/>
    <property type="match status" value="1"/>
</dbReference>
<name>A0A7D5XH01_FERL1</name>
<dbReference type="InterPro" id="IPR055140">
    <property type="entry name" value="Thiolase_C_2"/>
</dbReference>
<dbReference type="Proteomes" id="UP000510821">
    <property type="component" value="Chromosome"/>
</dbReference>
<proteinExistence type="predicted"/>
<dbReference type="InterPro" id="IPR016039">
    <property type="entry name" value="Thiolase-like"/>
</dbReference>
<dbReference type="EMBL" id="CP058998">
    <property type="protein sequence ID" value="QLJ52312.1"/>
    <property type="molecule type" value="Genomic_DNA"/>
</dbReference>
<evidence type="ECO:0000313" key="5">
    <source>
        <dbReference type="Proteomes" id="UP000510821"/>
    </source>
</evidence>
<keyword evidence="1" id="KW-0414">Isoprene biosynthesis</keyword>
<evidence type="ECO:0000259" key="2">
    <source>
        <dbReference type="Pfam" id="PF00108"/>
    </source>
</evidence>
<dbReference type="NCBIfam" id="NF004720">
    <property type="entry name" value="PRK06064.1"/>
    <property type="match status" value="1"/>
</dbReference>
<dbReference type="PANTHER" id="PTHR42870">
    <property type="entry name" value="ACETYL-COA C-ACETYLTRANSFERASE"/>
    <property type="match status" value="1"/>
</dbReference>
<evidence type="ECO:0000313" key="4">
    <source>
        <dbReference type="EMBL" id="QLJ52312.1"/>
    </source>
</evidence>
<dbReference type="PIRSF" id="PIRSF000429">
    <property type="entry name" value="Ac-CoA_Ac_transf"/>
    <property type="match status" value="1"/>
</dbReference>
<dbReference type="GO" id="GO:0008299">
    <property type="term" value="P:isoprenoid biosynthetic process"/>
    <property type="evidence" value="ECO:0007669"/>
    <property type="project" value="UniProtKB-KW"/>
</dbReference>
<evidence type="ECO:0000256" key="1">
    <source>
        <dbReference type="ARBA" id="ARBA00023229"/>
    </source>
</evidence>
<feature type="domain" description="Thiolase C-terminal" evidence="3">
    <location>
        <begin position="241"/>
        <end position="385"/>
    </location>
</feature>
<dbReference type="Pfam" id="PF00108">
    <property type="entry name" value="Thiolase_N"/>
    <property type="match status" value="1"/>
</dbReference>
<organism evidence="4 5">
    <name type="scientific">Fermentimicrarchaeum limneticum</name>
    <dbReference type="NCBI Taxonomy" id="2795018"/>
    <lineage>
        <taxon>Archaea</taxon>
        <taxon>Candidatus Micrarchaeota</taxon>
        <taxon>Candidatus Fermentimicrarchaeales</taxon>
        <taxon>Candidatus Fermentimicrarchaeaceae</taxon>
        <taxon>Candidatus Fermentimicrarchaeum</taxon>
    </lineage>
</organism>
<protein>
    <submittedName>
        <fullName evidence="4">3-ketoacyl-CoA thiolase</fullName>
    </submittedName>
</protein>
<dbReference type="Pfam" id="PF22691">
    <property type="entry name" value="Thiolase_C_1"/>
    <property type="match status" value="1"/>
</dbReference>
<dbReference type="KEGG" id="flt:Sv326_0137"/>
<dbReference type="InterPro" id="IPR002155">
    <property type="entry name" value="Thiolase"/>
</dbReference>
<dbReference type="AlphaFoldDB" id="A0A7D5XH01"/>
<dbReference type="Gene3D" id="3.40.47.10">
    <property type="match status" value="1"/>
</dbReference>
<dbReference type="GO" id="GO:0016747">
    <property type="term" value="F:acyltransferase activity, transferring groups other than amino-acyl groups"/>
    <property type="evidence" value="ECO:0007669"/>
    <property type="project" value="InterPro"/>
</dbReference>